<keyword evidence="2" id="KW-1185">Reference proteome</keyword>
<reference evidence="1 2" key="1">
    <citation type="journal article" date="2015" name="Genome Announc.">
        <title>Genome Sequences of Cluster G Mycobacteriophages Cambiare, FlagStaff, and MOOREtheMARYer.</title>
        <authorList>
            <person name="Pope W.H."/>
            <person name="Augustine D.A."/>
            <person name="Carroll D.C."/>
            <person name="Duncan J.C."/>
            <person name="Harwi K.M."/>
            <person name="Howry R."/>
            <person name="Jagessar B."/>
            <person name="Lum B.A."/>
            <person name="Meinert J.W."/>
            <person name="Migliozzi J.S."/>
            <person name="Milliken K.A."/>
            <person name="Mitchell C.J."/>
            <person name="Nalatwad A.S."/>
            <person name="Orlandini K.C."/>
            <person name="Rhein M.J."/>
            <person name="Saravanan V."/>
            <person name="Seese B.A."/>
            <person name="Schiebel J.G."/>
            <person name="Thomas K.B."/>
            <person name="Adkins N.L."/>
            <person name="Cohen K.L."/>
            <person name="Iyengar V.B."/>
            <person name="Kim H."/>
            <person name="Kramer Z.J."/>
            <person name="Montgomery M.T."/>
            <person name="Schafer C.E."/>
            <person name="Wilkes K.E."/>
            <person name="Grubb S.R."/>
            <person name="Warner M.H."/>
            <person name="Bowman C.A."/>
            <person name="Russell D.A."/>
            <person name="Hatfull G.F."/>
        </authorList>
    </citation>
    <scope>NUCLEOTIDE SEQUENCE [LARGE SCALE GENOMIC DNA]</scope>
</reference>
<gene>
    <name evidence="1" type="primary">56</name>
    <name evidence="1" type="ORF">SEA_FLAGSTAFF_56</name>
</gene>
<evidence type="ECO:0000313" key="1">
    <source>
        <dbReference type="EMBL" id="AKF14493.1"/>
    </source>
</evidence>
<organism evidence="1 2">
    <name type="scientific">Mycobacterium phage FlagStaff</name>
    <dbReference type="NCBI Taxonomy" id="1647304"/>
    <lineage>
        <taxon>Viruses</taxon>
        <taxon>Duplodnaviria</taxon>
        <taxon>Heunggongvirae</taxon>
        <taxon>Uroviricota</taxon>
        <taxon>Caudoviricetes</taxon>
        <taxon>Gclasvirinae</taxon>
        <taxon>Avocadovirus</taxon>
        <taxon>Avocadovirus flagstaff</taxon>
    </lineage>
</organism>
<name>A0A0F6YQ68_9CAUD</name>
<protein>
    <submittedName>
        <fullName evidence="1">Uncharacterized protein</fullName>
    </submittedName>
</protein>
<dbReference type="Proteomes" id="UP000203806">
    <property type="component" value="Segment"/>
</dbReference>
<evidence type="ECO:0000313" key="2">
    <source>
        <dbReference type="Proteomes" id="UP000203806"/>
    </source>
</evidence>
<dbReference type="EMBL" id="KR080197">
    <property type="protein sequence ID" value="AKF14493.1"/>
    <property type="molecule type" value="Genomic_DNA"/>
</dbReference>
<dbReference type="GeneID" id="26630838"/>
<proteinExistence type="predicted"/>
<accession>A0A0F6YQ68</accession>
<dbReference type="OrthoDB" id="38393at10239"/>
<dbReference type="KEGG" id="vg:26630838"/>
<sequence length="142" mass="15342">MTNTPDTRYTTYARKAAEGFLRAWTYYGQAFVSAAAIGGPATPAYYSNMLAKAVHMLDDYAALDAAKAAATARDGHAFAIWEFYANDLVGRLPLPCECVGRRAGDTSPHSVHCTSYRPLVAVWTPEDYAQTVADARRIGTGA</sequence>
<dbReference type="RefSeq" id="YP_009204247.1">
    <property type="nucleotide sequence ID" value="NC_028861.1"/>
</dbReference>